<keyword evidence="1" id="KW-1133">Transmembrane helix</keyword>
<dbReference type="Proteomes" id="UP000679779">
    <property type="component" value="Unassembled WGS sequence"/>
</dbReference>
<dbReference type="RefSeq" id="WP_236575962.1">
    <property type="nucleotide sequence ID" value="NZ_BORQ01000012.1"/>
</dbReference>
<feature type="transmembrane region" description="Helical" evidence="1">
    <location>
        <begin position="6"/>
        <end position="23"/>
    </location>
</feature>
<dbReference type="EMBL" id="BORQ01000012">
    <property type="protein sequence ID" value="GIO34671.1"/>
    <property type="molecule type" value="Genomic_DNA"/>
</dbReference>
<dbReference type="AlphaFoldDB" id="A0A919XKK7"/>
<feature type="transmembrane region" description="Helical" evidence="1">
    <location>
        <begin position="57"/>
        <end position="76"/>
    </location>
</feature>
<keyword evidence="4" id="KW-1185">Reference proteome</keyword>
<evidence type="ECO:0000313" key="4">
    <source>
        <dbReference type="Proteomes" id="UP000679779"/>
    </source>
</evidence>
<keyword evidence="1" id="KW-0472">Membrane</keyword>
<organism evidence="3 4">
    <name type="scientific">Paenibacillus albilobatus</name>
    <dbReference type="NCBI Taxonomy" id="2716884"/>
    <lineage>
        <taxon>Bacteria</taxon>
        <taxon>Bacillati</taxon>
        <taxon>Bacillota</taxon>
        <taxon>Bacilli</taxon>
        <taxon>Bacillales</taxon>
        <taxon>Paenibacillaceae</taxon>
        <taxon>Paenibacillus</taxon>
    </lineage>
</organism>
<keyword evidence="1" id="KW-0812">Transmembrane</keyword>
<gene>
    <name evidence="3" type="ORF">J2TS6_58120</name>
</gene>
<evidence type="ECO:0000259" key="2">
    <source>
        <dbReference type="Pfam" id="PF19701"/>
    </source>
</evidence>
<proteinExistence type="predicted"/>
<reference evidence="3" key="1">
    <citation type="submission" date="2021-03" db="EMBL/GenBank/DDBJ databases">
        <title>Antimicrobial resistance genes in bacteria isolated from Japanese honey, and their potential for conferring macrolide and lincosamide resistance in the American foulbrood pathogen Paenibacillus larvae.</title>
        <authorList>
            <person name="Okamoto M."/>
            <person name="Kumagai M."/>
            <person name="Kanamori H."/>
            <person name="Takamatsu D."/>
        </authorList>
    </citation>
    <scope>NUCLEOTIDE SEQUENCE</scope>
    <source>
        <strain evidence="3">J2TS6</strain>
    </source>
</reference>
<sequence length="77" mass="8359">MIVGMIFLILIGMGILGFGVLMMRKPSFGWRANEGWKVEGDSEPSDAYLVTTQIRGLVMTVLGAFLVLMGILKIALA</sequence>
<feature type="domain" description="DUF6199" evidence="2">
    <location>
        <begin position="13"/>
        <end position="69"/>
    </location>
</feature>
<accession>A0A919XKK7</accession>
<name>A0A919XKK7_9BACL</name>
<evidence type="ECO:0000313" key="3">
    <source>
        <dbReference type="EMBL" id="GIO34671.1"/>
    </source>
</evidence>
<comment type="caution">
    <text evidence="3">The sequence shown here is derived from an EMBL/GenBank/DDBJ whole genome shotgun (WGS) entry which is preliminary data.</text>
</comment>
<protein>
    <recommendedName>
        <fullName evidence="2">DUF6199 domain-containing protein</fullName>
    </recommendedName>
</protein>
<dbReference type="InterPro" id="IPR045679">
    <property type="entry name" value="DUF6199"/>
</dbReference>
<evidence type="ECO:0000256" key="1">
    <source>
        <dbReference type="SAM" id="Phobius"/>
    </source>
</evidence>
<dbReference type="Pfam" id="PF19701">
    <property type="entry name" value="DUF6199"/>
    <property type="match status" value="1"/>
</dbReference>